<sequence length="267" mass="27478">MSLDTTLDVPPGPGGARRHIPPDTAGSIRWHTTGLSARGSGGAQADARERVVRCRGLSYRAEGQAVVDGVSFDIHAGEAFGLFGSDAPARSAIVAMVCGLLESGTGSVHLLGTPVERIEPADLPATVGYVARSSVLLSSGTIGENLSLWARIGDLPDSEHQLRIAGALAQVGLTTRRDDPVARCTTGTLRELSVAVALLHRPRVLVLDEPGTGLTPRGRTRLGATLAGLRDSGVALLCSGAAASDFPGLCRSAARLENGLLTLDPAA</sequence>
<keyword evidence="4" id="KW-1185">Reference proteome</keyword>
<dbReference type="Proteomes" id="UP000612282">
    <property type="component" value="Unassembled WGS sequence"/>
</dbReference>
<dbReference type="PANTHER" id="PTHR43038">
    <property type="entry name" value="ATP-BINDING CASSETTE, SUB-FAMILY H, MEMBER 1"/>
    <property type="match status" value="1"/>
</dbReference>
<name>A0ABQ3X1U2_9ACTN</name>
<reference evidence="3 4" key="1">
    <citation type="submission" date="2021-01" db="EMBL/GenBank/DDBJ databases">
        <title>Whole genome shotgun sequence of Actinoplanes couchii NBRC 106145.</title>
        <authorList>
            <person name="Komaki H."/>
            <person name="Tamura T."/>
        </authorList>
    </citation>
    <scope>NUCLEOTIDE SEQUENCE [LARGE SCALE GENOMIC DNA]</scope>
    <source>
        <strain evidence="3 4">NBRC 106145</strain>
    </source>
</reference>
<comment type="caution">
    <text evidence="3">The sequence shown here is derived from an EMBL/GenBank/DDBJ whole genome shotgun (WGS) entry which is preliminary data.</text>
</comment>
<protein>
    <recommendedName>
        <fullName evidence="2">ABC transporter domain-containing protein</fullName>
    </recommendedName>
</protein>
<dbReference type="PROSITE" id="PS50893">
    <property type="entry name" value="ABC_TRANSPORTER_2"/>
    <property type="match status" value="1"/>
</dbReference>
<dbReference type="PANTHER" id="PTHR43038:SF3">
    <property type="entry name" value="ABC TRANSPORTER G FAMILY MEMBER 20 ISOFORM X1"/>
    <property type="match status" value="1"/>
</dbReference>
<feature type="domain" description="ABC transporter" evidence="2">
    <location>
        <begin position="52"/>
        <end position="264"/>
    </location>
</feature>
<dbReference type="SUPFAM" id="SSF52540">
    <property type="entry name" value="P-loop containing nucleoside triphosphate hydrolases"/>
    <property type="match status" value="1"/>
</dbReference>
<dbReference type="InterPro" id="IPR003439">
    <property type="entry name" value="ABC_transporter-like_ATP-bd"/>
</dbReference>
<dbReference type="Gene3D" id="3.40.50.300">
    <property type="entry name" value="P-loop containing nucleotide triphosphate hydrolases"/>
    <property type="match status" value="1"/>
</dbReference>
<dbReference type="EMBL" id="BOMG01000019">
    <property type="protein sequence ID" value="GID52482.1"/>
    <property type="molecule type" value="Genomic_DNA"/>
</dbReference>
<dbReference type="RefSeq" id="WP_203793290.1">
    <property type="nucleotide sequence ID" value="NZ_BAAAQE010000097.1"/>
</dbReference>
<dbReference type="InterPro" id="IPR027417">
    <property type="entry name" value="P-loop_NTPase"/>
</dbReference>
<dbReference type="Pfam" id="PF00005">
    <property type="entry name" value="ABC_tran"/>
    <property type="match status" value="1"/>
</dbReference>
<organism evidence="3 4">
    <name type="scientific">Actinoplanes couchii</name>
    <dbReference type="NCBI Taxonomy" id="403638"/>
    <lineage>
        <taxon>Bacteria</taxon>
        <taxon>Bacillati</taxon>
        <taxon>Actinomycetota</taxon>
        <taxon>Actinomycetes</taxon>
        <taxon>Micromonosporales</taxon>
        <taxon>Micromonosporaceae</taxon>
        <taxon>Actinoplanes</taxon>
    </lineage>
</organism>
<proteinExistence type="predicted"/>
<evidence type="ECO:0000256" key="1">
    <source>
        <dbReference type="SAM" id="MobiDB-lite"/>
    </source>
</evidence>
<feature type="region of interest" description="Disordered" evidence="1">
    <location>
        <begin position="1"/>
        <end position="28"/>
    </location>
</feature>
<evidence type="ECO:0000313" key="3">
    <source>
        <dbReference type="EMBL" id="GID52482.1"/>
    </source>
</evidence>
<accession>A0ABQ3X1U2</accession>
<evidence type="ECO:0000259" key="2">
    <source>
        <dbReference type="PROSITE" id="PS50893"/>
    </source>
</evidence>
<gene>
    <name evidence="3" type="ORF">Aco03nite_008860</name>
</gene>
<evidence type="ECO:0000313" key="4">
    <source>
        <dbReference type="Proteomes" id="UP000612282"/>
    </source>
</evidence>